<sequence length="232" mass="25157">MESDVNGAGRKVAQRRVGSLSMAVVCGLLLTGCGPSDEPEGAESTASTETDQVDEGSESGEVTEEAAEAEPEPEPEPVPASSEGPAENWPEPEIPDEVYQETGDGAIAMLEHWVETRNYLQLTGDDEPMWEISSEDCEHCQNVTERMTGVYSSGDNWYESEGSSIDRAFATNVVDSRAYVAFEFYEGIFVAYKDGDELGEGGGTTFEVAEAALDFIDGRWELQEVNVEPSDD</sequence>
<proteinExistence type="predicted"/>
<feature type="compositionally biased region" description="Acidic residues" evidence="1">
    <location>
        <begin position="51"/>
        <end position="75"/>
    </location>
</feature>
<dbReference type="InterPro" id="IPR046281">
    <property type="entry name" value="DUF6318"/>
</dbReference>
<accession>A0ABP6M0D1</accession>
<organism evidence="3 4">
    <name type="scientific">Nesterenkonia aethiopica</name>
    <dbReference type="NCBI Taxonomy" id="269144"/>
    <lineage>
        <taxon>Bacteria</taxon>
        <taxon>Bacillati</taxon>
        <taxon>Actinomycetota</taxon>
        <taxon>Actinomycetes</taxon>
        <taxon>Micrococcales</taxon>
        <taxon>Micrococcaceae</taxon>
        <taxon>Nesterenkonia</taxon>
    </lineage>
</organism>
<evidence type="ECO:0000259" key="2">
    <source>
        <dbReference type="Pfam" id="PF19843"/>
    </source>
</evidence>
<dbReference type="Proteomes" id="UP001500236">
    <property type="component" value="Unassembled WGS sequence"/>
</dbReference>
<protein>
    <recommendedName>
        <fullName evidence="2">DUF6318 domain-containing protein</fullName>
    </recommendedName>
</protein>
<feature type="domain" description="DUF6318" evidence="2">
    <location>
        <begin position="78"/>
        <end position="225"/>
    </location>
</feature>
<name>A0ABP6M0D1_9MICC</name>
<feature type="region of interest" description="Disordered" evidence="1">
    <location>
        <begin position="30"/>
        <end position="97"/>
    </location>
</feature>
<dbReference type="EMBL" id="BAAAVT010000008">
    <property type="protein sequence ID" value="GAA3063498.1"/>
    <property type="molecule type" value="Genomic_DNA"/>
</dbReference>
<dbReference type="Pfam" id="PF19843">
    <property type="entry name" value="DUF6318"/>
    <property type="match status" value="1"/>
</dbReference>
<gene>
    <name evidence="3" type="ORF">GCM10010529_15890</name>
</gene>
<evidence type="ECO:0000313" key="4">
    <source>
        <dbReference type="Proteomes" id="UP001500236"/>
    </source>
</evidence>
<comment type="caution">
    <text evidence="3">The sequence shown here is derived from an EMBL/GenBank/DDBJ whole genome shotgun (WGS) entry which is preliminary data.</text>
</comment>
<reference evidence="4" key="1">
    <citation type="journal article" date="2019" name="Int. J. Syst. Evol. Microbiol.">
        <title>The Global Catalogue of Microorganisms (GCM) 10K type strain sequencing project: providing services to taxonomists for standard genome sequencing and annotation.</title>
        <authorList>
            <consortium name="The Broad Institute Genomics Platform"/>
            <consortium name="The Broad Institute Genome Sequencing Center for Infectious Disease"/>
            <person name="Wu L."/>
            <person name="Ma J."/>
        </authorList>
    </citation>
    <scope>NUCLEOTIDE SEQUENCE [LARGE SCALE GENOMIC DNA]</scope>
    <source>
        <strain evidence="4">JCM 14309</strain>
    </source>
</reference>
<keyword evidence="4" id="KW-1185">Reference proteome</keyword>
<evidence type="ECO:0000313" key="3">
    <source>
        <dbReference type="EMBL" id="GAA3063498.1"/>
    </source>
</evidence>
<evidence type="ECO:0000256" key="1">
    <source>
        <dbReference type="SAM" id="MobiDB-lite"/>
    </source>
</evidence>